<proteinExistence type="predicted"/>
<sequence length="101" mass="12127">MIGDLFLLKCKYQNYDGLQQFRLQHTEHMCYHIHSNIYRKVYIIKEISCILPYTNSIYDAAHKRLSYFEGKLQADSCMDYTYKSCLHMILSFAKIFKKQLI</sequence>
<accession>A0A1B0AZ24</accession>
<reference evidence="2" key="1">
    <citation type="submission" date="2015-01" db="EMBL/GenBank/DDBJ databases">
        <authorList>
            <person name="Aksoy S."/>
            <person name="Warren W."/>
            <person name="Wilson R.K."/>
        </authorList>
    </citation>
    <scope>NUCLEOTIDE SEQUENCE [LARGE SCALE GENOMIC DNA]</scope>
    <source>
        <strain evidence="2">IAEA</strain>
    </source>
</reference>
<dbReference type="EnsemblMetazoa" id="GPPI013496-RA">
    <property type="protein sequence ID" value="GPPI013496-PA"/>
    <property type="gene ID" value="GPPI013496"/>
</dbReference>
<name>A0A1B0AZ24_9MUSC</name>
<dbReference type="EMBL" id="JXJN01006124">
    <property type="status" value="NOT_ANNOTATED_CDS"/>
    <property type="molecule type" value="Genomic_DNA"/>
</dbReference>
<reference evidence="1" key="2">
    <citation type="submission" date="2020-05" db="UniProtKB">
        <authorList>
            <consortium name="EnsemblMetazoa"/>
        </authorList>
    </citation>
    <scope>IDENTIFICATION</scope>
    <source>
        <strain evidence="1">IAEA</strain>
    </source>
</reference>
<organism evidence="1 2">
    <name type="scientific">Glossina palpalis gambiensis</name>
    <dbReference type="NCBI Taxonomy" id="67801"/>
    <lineage>
        <taxon>Eukaryota</taxon>
        <taxon>Metazoa</taxon>
        <taxon>Ecdysozoa</taxon>
        <taxon>Arthropoda</taxon>
        <taxon>Hexapoda</taxon>
        <taxon>Insecta</taxon>
        <taxon>Pterygota</taxon>
        <taxon>Neoptera</taxon>
        <taxon>Endopterygota</taxon>
        <taxon>Diptera</taxon>
        <taxon>Brachycera</taxon>
        <taxon>Muscomorpha</taxon>
        <taxon>Hippoboscoidea</taxon>
        <taxon>Glossinidae</taxon>
        <taxon>Glossina</taxon>
    </lineage>
</organism>
<dbReference type="Proteomes" id="UP000092460">
    <property type="component" value="Unassembled WGS sequence"/>
</dbReference>
<protein>
    <submittedName>
        <fullName evidence="1">Uncharacterized protein</fullName>
    </submittedName>
</protein>
<evidence type="ECO:0000313" key="2">
    <source>
        <dbReference type="Proteomes" id="UP000092460"/>
    </source>
</evidence>
<keyword evidence="2" id="KW-1185">Reference proteome</keyword>
<dbReference type="AlphaFoldDB" id="A0A1B0AZ24"/>
<dbReference type="VEuPathDB" id="VectorBase:GPPI013496"/>
<evidence type="ECO:0000313" key="1">
    <source>
        <dbReference type="EnsemblMetazoa" id="GPPI013496-PA"/>
    </source>
</evidence>